<proteinExistence type="predicted"/>
<name>A0ABW2ATD1_9MICO</name>
<feature type="compositionally biased region" description="Acidic residues" evidence="1">
    <location>
        <begin position="316"/>
        <end position="325"/>
    </location>
</feature>
<dbReference type="Pfam" id="PF11271">
    <property type="entry name" value="PorA"/>
    <property type="match status" value="1"/>
</dbReference>
<reference evidence="4" key="1">
    <citation type="journal article" date="2019" name="Int. J. Syst. Evol. Microbiol.">
        <title>The Global Catalogue of Microorganisms (GCM) 10K type strain sequencing project: providing services to taxonomists for standard genome sequencing and annotation.</title>
        <authorList>
            <consortium name="The Broad Institute Genomics Platform"/>
            <consortium name="The Broad Institute Genome Sequencing Center for Infectious Disease"/>
            <person name="Wu L."/>
            <person name="Ma J."/>
        </authorList>
    </citation>
    <scope>NUCLEOTIDE SEQUENCE [LARGE SCALE GENOMIC DNA]</scope>
    <source>
        <strain evidence="4">NBRC 106593</strain>
    </source>
</reference>
<evidence type="ECO:0000256" key="1">
    <source>
        <dbReference type="SAM" id="MobiDB-lite"/>
    </source>
</evidence>
<dbReference type="Proteomes" id="UP001596356">
    <property type="component" value="Unassembled WGS sequence"/>
</dbReference>
<feature type="region of interest" description="Disordered" evidence="1">
    <location>
        <begin position="316"/>
        <end position="396"/>
    </location>
</feature>
<feature type="compositionally biased region" description="Basic and acidic residues" evidence="1">
    <location>
        <begin position="329"/>
        <end position="396"/>
    </location>
</feature>
<keyword evidence="2" id="KW-0472">Membrane</keyword>
<evidence type="ECO:0000256" key="2">
    <source>
        <dbReference type="SAM" id="Phobius"/>
    </source>
</evidence>
<sequence>MLRKLALPFLIGLGAFLIVMALGLKFWAPDKLAIIPLDQNTRQVLNDQNAKFFDADTLSYKEGPVTTTLVVAADKAASEKLGGNKVILNKWQVTDNNNTPPPMAANSSRYAVDRNTGLPKEWSGTTVNDGINGDQPATVEGYTIKFPFGTQKTTYPYWDDTLKRTMDMKYVSTESINGLEVYKFEGTVPETTFRKQEVPGAIFGLGASSPGQDADRTYANTRMLWVEPQTGVFIKASEHQVQRFKIPGHDPALAVDTTQVMTPATIKENTDYWGQKAFLLKVLHIMPWILGPLGVLTLLGAPLVARLLNRRDEEEYAEWSDDESGPDGSTHRAEHAETRSYDADHVDADHDDANHDDAEHRDAGYVHADEIWDDEYATRAERRSGSGDDTIELRKK</sequence>
<dbReference type="EMBL" id="JBHSWJ010000002">
    <property type="protein sequence ID" value="MFC6713913.1"/>
    <property type="molecule type" value="Genomic_DNA"/>
</dbReference>
<comment type="caution">
    <text evidence="3">The sequence shown here is derived from an EMBL/GenBank/DDBJ whole genome shotgun (WGS) entry which is preliminary data.</text>
</comment>
<organism evidence="3 4">
    <name type="scientific">Branchiibius cervicis</name>
    <dbReference type="NCBI Taxonomy" id="908252"/>
    <lineage>
        <taxon>Bacteria</taxon>
        <taxon>Bacillati</taxon>
        <taxon>Actinomycetota</taxon>
        <taxon>Actinomycetes</taxon>
        <taxon>Micrococcales</taxon>
        <taxon>Dermacoccaceae</taxon>
        <taxon>Branchiibius</taxon>
    </lineage>
</organism>
<dbReference type="RefSeq" id="WP_377822026.1">
    <property type="nucleotide sequence ID" value="NZ_JBHSWJ010000002.1"/>
</dbReference>
<keyword evidence="4" id="KW-1185">Reference proteome</keyword>
<dbReference type="InterPro" id="IPR021424">
    <property type="entry name" value="PorA"/>
</dbReference>
<keyword evidence="2" id="KW-0812">Transmembrane</keyword>
<gene>
    <name evidence="3" type="ORF">ACFQBT_08805</name>
</gene>
<keyword evidence="2" id="KW-1133">Transmembrane helix</keyword>
<protein>
    <submittedName>
        <fullName evidence="3">DUF3068 domain-containing protein</fullName>
    </submittedName>
</protein>
<evidence type="ECO:0000313" key="4">
    <source>
        <dbReference type="Proteomes" id="UP001596356"/>
    </source>
</evidence>
<evidence type="ECO:0000313" key="3">
    <source>
        <dbReference type="EMBL" id="MFC6713913.1"/>
    </source>
</evidence>
<accession>A0ABW2ATD1</accession>
<feature type="transmembrane region" description="Helical" evidence="2">
    <location>
        <begin position="285"/>
        <end position="305"/>
    </location>
</feature>